<comment type="caution">
    <text evidence="1">The sequence shown here is derived from an EMBL/GenBank/DDBJ whole genome shotgun (WGS) entry which is preliminary data.</text>
</comment>
<accession>A0ABS8G369</accession>
<sequence>MGRRWLWGAILCATAVLGVAVNEARKEVFYLCGNMQPGMTLQGVTAQLDTVTWSGYQAQTSDNAQRIVLTSRWLLNLKRCVITLDSDNQVGSVEYQ</sequence>
<dbReference type="Proteomes" id="UP001520878">
    <property type="component" value="Unassembled WGS sequence"/>
</dbReference>
<evidence type="ECO:0000313" key="2">
    <source>
        <dbReference type="Proteomes" id="UP001520878"/>
    </source>
</evidence>
<protein>
    <submittedName>
        <fullName evidence="1">Uncharacterized protein</fullName>
    </submittedName>
</protein>
<dbReference type="EMBL" id="JAJEWP010000001">
    <property type="protein sequence ID" value="MCC2614918.1"/>
    <property type="molecule type" value="Genomic_DNA"/>
</dbReference>
<dbReference type="RefSeq" id="WP_229156834.1">
    <property type="nucleotide sequence ID" value="NZ_JAJEWP010000001.1"/>
</dbReference>
<name>A0ABS8G369_9ALTE</name>
<keyword evidence="2" id="KW-1185">Reference proteome</keyword>
<evidence type="ECO:0000313" key="1">
    <source>
        <dbReference type="EMBL" id="MCC2614918.1"/>
    </source>
</evidence>
<reference evidence="1 2" key="1">
    <citation type="submission" date="2021-10" db="EMBL/GenBank/DDBJ databases">
        <title>Draft genome of Aestuariibacter halophilus JC2043.</title>
        <authorList>
            <person name="Emsley S.A."/>
            <person name="Pfannmuller K.M."/>
            <person name="Ushijima B."/>
            <person name="Saw J.H."/>
            <person name="Videau P."/>
        </authorList>
    </citation>
    <scope>NUCLEOTIDE SEQUENCE [LARGE SCALE GENOMIC DNA]</scope>
    <source>
        <strain evidence="1 2">JC2043</strain>
    </source>
</reference>
<proteinExistence type="predicted"/>
<organism evidence="1 2">
    <name type="scientific">Fluctibacter halophilus</name>
    <dbReference type="NCBI Taxonomy" id="226011"/>
    <lineage>
        <taxon>Bacteria</taxon>
        <taxon>Pseudomonadati</taxon>
        <taxon>Pseudomonadota</taxon>
        <taxon>Gammaproteobacteria</taxon>
        <taxon>Alteromonadales</taxon>
        <taxon>Alteromonadaceae</taxon>
        <taxon>Fluctibacter</taxon>
    </lineage>
</organism>
<gene>
    <name evidence="1" type="ORF">LJ739_01525</name>
</gene>